<feature type="compositionally biased region" description="Basic and acidic residues" evidence="1">
    <location>
        <begin position="55"/>
        <end position="71"/>
    </location>
</feature>
<feature type="region of interest" description="Disordered" evidence="1">
    <location>
        <begin position="1"/>
        <end position="20"/>
    </location>
</feature>
<keyword evidence="3" id="KW-1185">Reference proteome</keyword>
<feature type="region of interest" description="Disordered" evidence="1">
    <location>
        <begin position="30"/>
        <end position="103"/>
    </location>
</feature>
<dbReference type="EMBL" id="VIGI01000002">
    <property type="protein sequence ID" value="KAB8303734.1"/>
    <property type="molecule type" value="Genomic_DNA"/>
</dbReference>
<sequence>MNLPRVEVSKEKDLSNPFADERLTALRKQWKDLEARPAQRQIPEPEPGEEEEDDGSKLSDKSEGEKEKESESESEIEQESENESVGEGAGAPLHMKPYTGGRRFFHNEAESPQILTEELREQSESTQPFIHELYRLKPSKDPTFASETAVRNALFSFSNVVVNNPFSKNDLAVWSWKRIVIIVVTGILLGDLGDRPLELKYQISIEKHQQNEQKEQKEQKKIERINGGEYAFVHSTYLRYPNADFLCALYT</sequence>
<dbReference type="AlphaFoldDB" id="A0A5N6KIY4"/>
<name>A0A5N6KIY4_MONLA</name>
<feature type="compositionally biased region" description="Acidic residues" evidence="1">
    <location>
        <begin position="72"/>
        <end position="84"/>
    </location>
</feature>
<evidence type="ECO:0000313" key="2">
    <source>
        <dbReference type="EMBL" id="KAB8303734.1"/>
    </source>
</evidence>
<feature type="compositionally biased region" description="Basic and acidic residues" evidence="1">
    <location>
        <begin position="7"/>
        <end position="20"/>
    </location>
</feature>
<organism evidence="2 3">
    <name type="scientific">Monilinia laxa</name>
    <name type="common">Brown rot fungus</name>
    <name type="synonym">Sclerotinia laxa</name>
    <dbReference type="NCBI Taxonomy" id="61186"/>
    <lineage>
        <taxon>Eukaryota</taxon>
        <taxon>Fungi</taxon>
        <taxon>Dikarya</taxon>
        <taxon>Ascomycota</taxon>
        <taxon>Pezizomycotina</taxon>
        <taxon>Leotiomycetes</taxon>
        <taxon>Helotiales</taxon>
        <taxon>Sclerotiniaceae</taxon>
        <taxon>Monilinia</taxon>
    </lineage>
</organism>
<accession>A0A5N6KIY4</accession>
<reference evidence="2 3" key="1">
    <citation type="submission" date="2019-06" db="EMBL/GenBank/DDBJ databases">
        <title>Genome Sequence of the Brown Rot Fungal Pathogen Monilinia laxa.</title>
        <authorList>
            <person name="De Miccolis Angelini R.M."/>
            <person name="Landi L."/>
            <person name="Abate D."/>
            <person name="Pollastro S."/>
            <person name="Romanazzi G."/>
            <person name="Faretra F."/>
        </authorList>
    </citation>
    <scope>NUCLEOTIDE SEQUENCE [LARGE SCALE GENOMIC DNA]</scope>
    <source>
        <strain evidence="2 3">Mlax316</strain>
    </source>
</reference>
<evidence type="ECO:0000256" key="1">
    <source>
        <dbReference type="SAM" id="MobiDB-lite"/>
    </source>
</evidence>
<comment type="caution">
    <text evidence="2">The sequence shown here is derived from an EMBL/GenBank/DDBJ whole genome shotgun (WGS) entry which is preliminary data.</text>
</comment>
<proteinExistence type="predicted"/>
<evidence type="ECO:0000313" key="3">
    <source>
        <dbReference type="Proteomes" id="UP000326757"/>
    </source>
</evidence>
<protein>
    <submittedName>
        <fullName evidence="2">Uncharacterized protein</fullName>
    </submittedName>
</protein>
<dbReference type="Proteomes" id="UP000326757">
    <property type="component" value="Unassembled WGS sequence"/>
</dbReference>
<gene>
    <name evidence="2" type="ORF">EYC80_005117</name>
</gene>